<dbReference type="Proteomes" id="UP001164392">
    <property type="component" value="Chromosome"/>
</dbReference>
<evidence type="ECO:0000259" key="2">
    <source>
        <dbReference type="Pfam" id="PF03872"/>
    </source>
</evidence>
<dbReference type="SUPFAM" id="SSF89069">
    <property type="entry name" value="N-terminal, cytoplasmic domain of anti-sigmaE factor RseA"/>
    <property type="match status" value="1"/>
</dbReference>
<evidence type="ECO:0000313" key="3">
    <source>
        <dbReference type="EMBL" id="UYK90001.1"/>
    </source>
</evidence>
<feature type="region of interest" description="Disordered" evidence="1">
    <location>
        <begin position="199"/>
        <end position="238"/>
    </location>
</feature>
<gene>
    <name evidence="3" type="ORF">NG824_06140</name>
</gene>
<evidence type="ECO:0000313" key="4">
    <source>
        <dbReference type="Proteomes" id="UP001164392"/>
    </source>
</evidence>
<accession>A0AA46SWQ8</accession>
<feature type="compositionally biased region" description="Basic and acidic residues" evidence="1">
    <location>
        <begin position="199"/>
        <end position="213"/>
    </location>
</feature>
<dbReference type="PANTHER" id="PTHR38104">
    <property type="match status" value="1"/>
</dbReference>
<feature type="compositionally biased region" description="Low complexity" evidence="1">
    <location>
        <begin position="146"/>
        <end position="163"/>
    </location>
</feature>
<dbReference type="EMBL" id="CP099534">
    <property type="protein sequence ID" value="UYK90001.1"/>
    <property type="molecule type" value="Genomic_DNA"/>
</dbReference>
<dbReference type="Pfam" id="PF03872">
    <property type="entry name" value="RseA_N"/>
    <property type="match status" value="1"/>
</dbReference>
<feature type="region of interest" description="Disordered" evidence="1">
    <location>
        <begin position="146"/>
        <end position="179"/>
    </location>
</feature>
<feature type="compositionally biased region" description="Low complexity" evidence="1">
    <location>
        <begin position="214"/>
        <end position="229"/>
    </location>
</feature>
<dbReference type="AlphaFoldDB" id="A0AA46SWQ8"/>
<dbReference type="InterPro" id="IPR005572">
    <property type="entry name" value="Anti-sigma_E_RseA_N"/>
</dbReference>
<dbReference type="InterPro" id="IPR052383">
    <property type="entry name" value="Anti-sigma-E_RseA-like"/>
</dbReference>
<evidence type="ECO:0000256" key="1">
    <source>
        <dbReference type="SAM" id="MobiDB-lite"/>
    </source>
</evidence>
<dbReference type="Gene3D" id="1.10.10.880">
    <property type="entry name" value="Anti sigma-E protein RseA, N-terminal domain"/>
    <property type="match status" value="1"/>
</dbReference>
<dbReference type="GO" id="GO:0016989">
    <property type="term" value="F:sigma factor antagonist activity"/>
    <property type="evidence" value="ECO:0007669"/>
    <property type="project" value="InterPro"/>
</dbReference>
<dbReference type="InterPro" id="IPR036147">
    <property type="entry name" value="Anti-sigma_E_RseA_N_sf"/>
</dbReference>
<sequence>MTDSTPFPKPVPAPDSAAPDKFELHYRQQLSALIDGELPADEARFVLRRLQHDEELSGCHERWQLCGDILRGRVSVPAPSDFSARVRQAVAAEAQQAARADAASAAGKRRTWRWGGSAALAASVALLALFVTQRLPQTPEALAPAQVADAAAPTPAPAATTPQVPTPSPAPADPQGDLAAAVAAAPAMAIAANRRQEAAAAARREATRSEQAARTRSVPAERAYAAAAPTKPPAKTPVQTPFVAPVAPPTMVAQRASDPFGHPATPLQARPWPRSTLPAADSGSEFTASFPHSGADPAAFYPFEPRLPADAVANPPLHPQP</sequence>
<dbReference type="RefSeq" id="WP_267093720.1">
    <property type="nucleotide sequence ID" value="NZ_CP099532.1"/>
</dbReference>
<feature type="domain" description="Anti sigma-E protein RseA N-terminal" evidence="2">
    <location>
        <begin position="28"/>
        <end position="106"/>
    </location>
</feature>
<proteinExistence type="predicted"/>
<dbReference type="CDD" id="cd16328">
    <property type="entry name" value="RseA_N"/>
    <property type="match status" value="1"/>
</dbReference>
<feature type="region of interest" description="Disordered" evidence="1">
    <location>
        <begin position="259"/>
        <end position="302"/>
    </location>
</feature>
<organism evidence="3 4">
    <name type="scientific">Xanthomonas sacchari</name>
    <dbReference type="NCBI Taxonomy" id="56458"/>
    <lineage>
        <taxon>Bacteria</taxon>
        <taxon>Pseudomonadati</taxon>
        <taxon>Pseudomonadota</taxon>
        <taxon>Gammaproteobacteria</taxon>
        <taxon>Lysobacterales</taxon>
        <taxon>Lysobacteraceae</taxon>
        <taxon>Xanthomonas</taxon>
    </lineage>
</organism>
<reference evidence="3" key="1">
    <citation type="submission" date="2022-06" db="EMBL/GenBank/DDBJ databases">
        <title>Dynamics of rice microbiomes reveals core vertical transmitted seed endophytes.</title>
        <authorList>
            <person name="Liao K."/>
            <person name="Zhang X."/>
        </authorList>
    </citation>
    <scope>NUCLEOTIDE SEQUENCE</scope>
    <source>
        <strain evidence="3">JR3-14</strain>
    </source>
</reference>
<dbReference type="PANTHER" id="PTHR38104:SF1">
    <property type="entry name" value="ANTI-SIGMA-E FACTOR RSEA"/>
    <property type="match status" value="1"/>
</dbReference>
<name>A0AA46SWQ8_9XANT</name>
<protein>
    <submittedName>
        <fullName evidence="3">Sigma-E factor negative regulatory protein</fullName>
    </submittedName>
</protein>